<dbReference type="AlphaFoldDB" id="A0AAD7ULU6"/>
<keyword evidence="3" id="KW-1185">Reference proteome</keyword>
<reference evidence="2" key="1">
    <citation type="submission" date="2023-01" db="EMBL/GenBank/DDBJ databases">
        <title>Metagenome sequencing of chrysophaentin producing Chrysophaeum taylorii.</title>
        <authorList>
            <person name="Davison J."/>
            <person name="Bewley C."/>
        </authorList>
    </citation>
    <scope>NUCLEOTIDE SEQUENCE</scope>
    <source>
        <strain evidence="2">NIES-1699</strain>
    </source>
</reference>
<organism evidence="2 3">
    <name type="scientific">Chrysophaeum taylorii</name>
    <dbReference type="NCBI Taxonomy" id="2483200"/>
    <lineage>
        <taxon>Eukaryota</taxon>
        <taxon>Sar</taxon>
        <taxon>Stramenopiles</taxon>
        <taxon>Ochrophyta</taxon>
        <taxon>Pelagophyceae</taxon>
        <taxon>Pelagomonadales</taxon>
        <taxon>Pelagomonadaceae</taxon>
        <taxon>Chrysophaeum</taxon>
    </lineage>
</organism>
<dbReference type="Proteomes" id="UP001230188">
    <property type="component" value="Unassembled WGS sequence"/>
</dbReference>
<sequence>RRTTWDPDSRATWVAATVLCLAIARHRASIEAFAGRLPWALRTLTKRYDDDDDDDDDDLGDLPDLAPLVRDHPKIKRDDDELLLPDDRRRDAYVWCRHDLGICARSPPASSLRAWDDALGSVPRDLAQRWNKHPAERRPPAADLPPPRRC</sequence>
<feature type="region of interest" description="Disordered" evidence="1">
    <location>
        <begin position="126"/>
        <end position="150"/>
    </location>
</feature>
<evidence type="ECO:0000313" key="2">
    <source>
        <dbReference type="EMBL" id="KAJ8610586.1"/>
    </source>
</evidence>
<proteinExistence type="predicted"/>
<gene>
    <name evidence="2" type="ORF">CTAYLR_007147</name>
</gene>
<feature type="non-terminal residue" evidence="2">
    <location>
        <position position="1"/>
    </location>
</feature>
<evidence type="ECO:0000313" key="3">
    <source>
        <dbReference type="Proteomes" id="UP001230188"/>
    </source>
</evidence>
<dbReference type="EMBL" id="JAQMWT010000099">
    <property type="protein sequence ID" value="KAJ8610586.1"/>
    <property type="molecule type" value="Genomic_DNA"/>
</dbReference>
<comment type="caution">
    <text evidence="2">The sequence shown here is derived from an EMBL/GenBank/DDBJ whole genome shotgun (WGS) entry which is preliminary data.</text>
</comment>
<protein>
    <submittedName>
        <fullName evidence="2">Uncharacterized protein</fullName>
    </submittedName>
</protein>
<evidence type="ECO:0000256" key="1">
    <source>
        <dbReference type="SAM" id="MobiDB-lite"/>
    </source>
</evidence>
<name>A0AAD7ULU6_9STRA</name>
<accession>A0AAD7ULU6</accession>